<dbReference type="AlphaFoldDB" id="A0A162V5P1"/>
<protein>
    <submittedName>
        <fullName evidence="1">Uncharacterized protein</fullName>
    </submittedName>
</protein>
<evidence type="ECO:0000313" key="2">
    <source>
        <dbReference type="Proteomes" id="UP000077315"/>
    </source>
</evidence>
<dbReference type="InParanoid" id="A0A162V5P1"/>
<dbReference type="Proteomes" id="UP000077315">
    <property type="component" value="Unassembled WGS sequence"/>
</dbReference>
<accession>A0A162V5P1</accession>
<proteinExistence type="predicted"/>
<gene>
    <name evidence="1" type="ORF">PHYBLDRAFT_163217</name>
</gene>
<organism evidence="1 2">
    <name type="scientific">Phycomyces blakesleeanus (strain ATCC 8743b / DSM 1359 / FGSC 10004 / NBRC 33097 / NRRL 1555)</name>
    <dbReference type="NCBI Taxonomy" id="763407"/>
    <lineage>
        <taxon>Eukaryota</taxon>
        <taxon>Fungi</taxon>
        <taxon>Fungi incertae sedis</taxon>
        <taxon>Mucoromycota</taxon>
        <taxon>Mucoromycotina</taxon>
        <taxon>Mucoromycetes</taxon>
        <taxon>Mucorales</taxon>
        <taxon>Phycomycetaceae</taxon>
        <taxon>Phycomyces</taxon>
    </lineage>
</organism>
<reference evidence="2" key="1">
    <citation type="submission" date="2015-06" db="EMBL/GenBank/DDBJ databases">
        <title>Expansion of signal transduction pathways in fungi by whole-genome duplication.</title>
        <authorList>
            <consortium name="DOE Joint Genome Institute"/>
            <person name="Corrochano L.M."/>
            <person name="Kuo A."/>
            <person name="Marcet-Houben M."/>
            <person name="Polaino S."/>
            <person name="Salamov A."/>
            <person name="Villalobos J.M."/>
            <person name="Alvarez M.I."/>
            <person name="Avalos J."/>
            <person name="Benito E.P."/>
            <person name="Benoit I."/>
            <person name="Burger G."/>
            <person name="Camino L.P."/>
            <person name="Canovas D."/>
            <person name="Cerda-Olmedo E."/>
            <person name="Cheng J.-F."/>
            <person name="Dominguez A."/>
            <person name="Elias M."/>
            <person name="Eslava A.P."/>
            <person name="Glaser F."/>
            <person name="Grimwood J."/>
            <person name="Gutierrez G."/>
            <person name="Heitman J."/>
            <person name="Henrissat B."/>
            <person name="Iturriaga E.A."/>
            <person name="Lang B.F."/>
            <person name="Lavin J.L."/>
            <person name="Lee S."/>
            <person name="Li W."/>
            <person name="Lindquist E."/>
            <person name="Lopez-Garcia S."/>
            <person name="Luque E.M."/>
            <person name="Marcos A.T."/>
            <person name="Martin J."/>
            <person name="McCluskey K."/>
            <person name="Medina H.R."/>
            <person name="Miralles-Duran A."/>
            <person name="Miyazaki A."/>
            <person name="Munoz-Torres E."/>
            <person name="Oguiza J.A."/>
            <person name="Ohm R."/>
            <person name="Olmedo M."/>
            <person name="Orejas M."/>
            <person name="Ortiz-Castellanos L."/>
            <person name="Pisabarro A.G."/>
            <person name="Rodriguez-Romero J."/>
            <person name="Ruiz-Herrera J."/>
            <person name="Ruiz-Vazquez R."/>
            <person name="Sanz C."/>
            <person name="Schackwitz W."/>
            <person name="Schmutz J."/>
            <person name="Shahriari M."/>
            <person name="Shelest E."/>
            <person name="Silva-Franco F."/>
            <person name="Soanes D."/>
            <person name="Syed K."/>
            <person name="Tagua V.G."/>
            <person name="Talbot N.J."/>
            <person name="Thon M."/>
            <person name="De vries R.P."/>
            <person name="Wiebenga A."/>
            <person name="Yadav J.S."/>
            <person name="Braun E.L."/>
            <person name="Baker S."/>
            <person name="Garre V."/>
            <person name="Horwitz B."/>
            <person name="Torres-Martinez S."/>
            <person name="Idnurm A."/>
            <person name="Herrera-Estrella A."/>
            <person name="Gabaldon T."/>
            <person name="Grigoriev I.V."/>
        </authorList>
    </citation>
    <scope>NUCLEOTIDE SEQUENCE [LARGE SCALE GENOMIC DNA]</scope>
    <source>
        <strain evidence="2">NRRL 1555(-)</strain>
    </source>
</reference>
<name>A0A162V5P1_PHYB8</name>
<keyword evidence="2" id="KW-1185">Reference proteome</keyword>
<dbReference type="VEuPathDB" id="FungiDB:PHYBLDRAFT_163217"/>
<sequence length="185" mass="21629">MYPNDTWSSYGSVERRLRVVEKILDFMLATSNMIKSYNYDNHAMNRSIYLSRVYIQLCVSQTLWKATSIKLDVLNNVLHTESIVVSIFYSVHEVSGRVDRKYGIPKCWILGENFIEDLIRFEKEVKVLSLRYKIKTDYEIAFEVRNSTTIEIVPKGFIAELQTLVLFEYGRSVIGSVKMIRHRNA</sequence>
<dbReference type="RefSeq" id="XP_018298222.1">
    <property type="nucleotide sequence ID" value="XM_018434754.1"/>
</dbReference>
<dbReference type="EMBL" id="KV440972">
    <property type="protein sequence ID" value="OAD80182.1"/>
    <property type="molecule type" value="Genomic_DNA"/>
</dbReference>
<dbReference type="GeneID" id="28995660"/>
<evidence type="ECO:0000313" key="1">
    <source>
        <dbReference type="EMBL" id="OAD80182.1"/>
    </source>
</evidence>